<evidence type="ECO:0000313" key="1">
    <source>
        <dbReference type="EMBL" id="EFL50708.1"/>
    </source>
</evidence>
<comment type="caution">
    <text evidence="1">The sequence shown here is derived from an EMBL/GenBank/DDBJ whole genome shotgun (WGS) entry which is preliminary data.</text>
</comment>
<sequence>MRLQEATMEENQISARVIYRVRADVKTIIAIPFRPIVYVGAEWPKELLDFIPMVDFRSAKN</sequence>
<gene>
    <name evidence="1" type="ORF">DesfrDRAFT_2469</name>
</gene>
<name>E1JXX0_SOLFR</name>
<organism evidence="1 2">
    <name type="scientific">Solidesulfovibrio fructosivorans JJ]</name>
    <dbReference type="NCBI Taxonomy" id="596151"/>
    <lineage>
        <taxon>Bacteria</taxon>
        <taxon>Pseudomonadati</taxon>
        <taxon>Thermodesulfobacteriota</taxon>
        <taxon>Desulfovibrionia</taxon>
        <taxon>Desulfovibrionales</taxon>
        <taxon>Desulfovibrionaceae</taxon>
        <taxon>Solidesulfovibrio</taxon>
    </lineage>
</organism>
<keyword evidence="2" id="KW-1185">Reference proteome</keyword>
<evidence type="ECO:0000313" key="2">
    <source>
        <dbReference type="Proteomes" id="UP000006250"/>
    </source>
</evidence>
<dbReference type="Proteomes" id="UP000006250">
    <property type="component" value="Unassembled WGS sequence"/>
</dbReference>
<proteinExistence type="predicted"/>
<dbReference type="AlphaFoldDB" id="E1JXX0"/>
<accession>E1JXX0</accession>
<protein>
    <submittedName>
        <fullName evidence="1">Uncharacterized protein</fullName>
    </submittedName>
</protein>
<reference evidence="1 2" key="1">
    <citation type="submission" date="2010-08" db="EMBL/GenBank/DDBJ databases">
        <title>The draft genome of Desulfovibrio fructosovorans JJ.</title>
        <authorList>
            <consortium name="US DOE Joint Genome Institute (JGI-PGF)"/>
            <person name="Lucas S."/>
            <person name="Copeland A."/>
            <person name="Lapidus A."/>
            <person name="Cheng J.-F."/>
            <person name="Bruce D."/>
            <person name="Goodwin L."/>
            <person name="Pitluck S."/>
            <person name="Land M.L."/>
            <person name="Hauser L."/>
            <person name="Chang Y.-J."/>
            <person name="Jeffries C."/>
            <person name="Wall J.D."/>
            <person name="Stahl D.A."/>
            <person name="Arkin A.P."/>
            <person name="Dehal P."/>
            <person name="Stolyar S.M."/>
            <person name="Hazen T.C."/>
            <person name="Woyke T.J."/>
        </authorList>
    </citation>
    <scope>NUCLEOTIDE SEQUENCE [LARGE SCALE GENOMIC DNA]</scope>
    <source>
        <strain evidence="1 2">JJ</strain>
    </source>
</reference>
<dbReference type="EMBL" id="AECZ01000016">
    <property type="protein sequence ID" value="EFL50708.1"/>
    <property type="molecule type" value="Genomic_DNA"/>
</dbReference>
<dbReference type="RefSeq" id="WP_005994295.1">
    <property type="nucleotide sequence ID" value="NZ_AECZ01000016.1"/>
</dbReference>